<protein>
    <submittedName>
        <fullName evidence="2">Uncharacterized protein</fullName>
    </submittedName>
</protein>
<proteinExistence type="predicted"/>
<feature type="transmembrane region" description="Helical" evidence="1">
    <location>
        <begin position="24"/>
        <end position="44"/>
    </location>
</feature>
<reference evidence="2 3" key="1">
    <citation type="submission" date="2016-11" db="EMBL/GenBank/DDBJ databases">
        <authorList>
            <person name="Jaros S."/>
            <person name="Januszkiewicz K."/>
            <person name="Wedrychowicz H."/>
        </authorList>
    </citation>
    <scope>NUCLEOTIDE SEQUENCE [LARGE SCALE GENOMIC DNA]</scope>
    <source>
        <strain evidence="2 3">CGMCC 1.10681</strain>
    </source>
</reference>
<feature type="transmembrane region" description="Helical" evidence="1">
    <location>
        <begin position="151"/>
        <end position="174"/>
    </location>
</feature>
<keyword evidence="1" id="KW-1133">Transmembrane helix</keyword>
<keyword evidence="1" id="KW-0812">Transmembrane</keyword>
<dbReference type="AlphaFoldDB" id="A0A1M7PR15"/>
<feature type="transmembrane region" description="Helical" evidence="1">
    <location>
        <begin position="180"/>
        <end position="196"/>
    </location>
</feature>
<feature type="transmembrane region" description="Helical" evidence="1">
    <location>
        <begin position="99"/>
        <end position="116"/>
    </location>
</feature>
<dbReference type="Pfam" id="PF24124">
    <property type="entry name" value="YphA"/>
    <property type="match status" value="1"/>
</dbReference>
<evidence type="ECO:0000313" key="3">
    <source>
        <dbReference type="Proteomes" id="UP000184184"/>
    </source>
</evidence>
<evidence type="ECO:0000256" key="1">
    <source>
        <dbReference type="SAM" id="Phobius"/>
    </source>
</evidence>
<dbReference type="STRING" id="1027249.SAMN05216179_2446"/>
<name>A0A1M7PR15_9BACI</name>
<dbReference type="EMBL" id="FRCZ01000004">
    <property type="protein sequence ID" value="SHN19813.1"/>
    <property type="molecule type" value="Genomic_DNA"/>
</dbReference>
<sequence>MCVFLYVMVKMLLVGPYCLKVMEMYQFLIVWSCWLLWCIATFFLSNNKIRLLYSTGLLLCLILLPYQVIIIDLPLNVCFIFLLLYTSCGVIYQKLPIKKYLFILFISYMYAIYFLWRLTSPVLNDFAFILIAVVSVFLLTQFTSKNKYNQIIILITGLTFGQLLFGLICLNYFLQYTINYFHYFLILFAVLLLVAIQHSWEFVIEKIESIVKVIEFKKRWNS</sequence>
<dbReference type="Proteomes" id="UP000184184">
    <property type="component" value="Unassembled WGS sequence"/>
</dbReference>
<feature type="transmembrane region" description="Helical" evidence="1">
    <location>
        <begin position="51"/>
        <end position="68"/>
    </location>
</feature>
<keyword evidence="1" id="KW-0472">Membrane</keyword>
<gene>
    <name evidence="2" type="ORF">SAMN05216179_2446</name>
</gene>
<feature type="transmembrane region" description="Helical" evidence="1">
    <location>
        <begin position="122"/>
        <end position="139"/>
    </location>
</feature>
<organism evidence="2 3">
    <name type="scientific">Gracilibacillus kekensis</name>
    <dbReference type="NCBI Taxonomy" id="1027249"/>
    <lineage>
        <taxon>Bacteria</taxon>
        <taxon>Bacillati</taxon>
        <taxon>Bacillota</taxon>
        <taxon>Bacilli</taxon>
        <taxon>Bacillales</taxon>
        <taxon>Bacillaceae</taxon>
        <taxon>Gracilibacillus</taxon>
    </lineage>
</organism>
<accession>A0A1M7PR15</accession>
<keyword evidence="3" id="KW-1185">Reference proteome</keyword>
<dbReference type="InterPro" id="IPR014617">
    <property type="entry name" value="YphA_Bacsu"/>
</dbReference>
<feature type="transmembrane region" description="Helical" evidence="1">
    <location>
        <begin position="74"/>
        <end position="92"/>
    </location>
</feature>
<evidence type="ECO:0000313" key="2">
    <source>
        <dbReference type="EMBL" id="SHN19813.1"/>
    </source>
</evidence>